<name>A0AAD7ZTZ4_DIPPU</name>
<evidence type="ECO:0000259" key="1">
    <source>
        <dbReference type="PROSITE" id="PS50181"/>
    </source>
</evidence>
<reference evidence="2" key="2">
    <citation type="submission" date="2023-05" db="EMBL/GenBank/DDBJ databases">
        <authorList>
            <person name="Fouks B."/>
        </authorList>
    </citation>
    <scope>NUCLEOTIDE SEQUENCE</scope>
    <source>
        <strain evidence="2">Stay&amp;Tobe</strain>
        <tissue evidence="2">Testes</tissue>
    </source>
</reference>
<keyword evidence="3" id="KW-1185">Reference proteome</keyword>
<dbReference type="EMBL" id="JASPKZ010006852">
    <property type="protein sequence ID" value="KAJ9586672.1"/>
    <property type="molecule type" value="Genomic_DNA"/>
</dbReference>
<protein>
    <recommendedName>
        <fullName evidence="1">F-box domain-containing protein</fullName>
    </recommendedName>
</protein>
<feature type="domain" description="F-box" evidence="1">
    <location>
        <begin position="29"/>
        <end position="76"/>
    </location>
</feature>
<accession>A0AAD7ZTZ4</accession>
<dbReference type="Proteomes" id="UP001233999">
    <property type="component" value="Unassembled WGS sequence"/>
</dbReference>
<dbReference type="Pfam" id="PF12937">
    <property type="entry name" value="F-box-like"/>
    <property type="match status" value="1"/>
</dbReference>
<gene>
    <name evidence="2" type="ORF">L9F63_019710</name>
</gene>
<dbReference type="PROSITE" id="PS50181">
    <property type="entry name" value="FBOX"/>
    <property type="match status" value="1"/>
</dbReference>
<organism evidence="2 3">
    <name type="scientific">Diploptera punctata</name>
    <name type="common">Pacific beetle cockroach</name>
    <dbReference type="NCBI Taxonomy" id="6984"/>
    <lineage>
        <taxon>Eukaryota</taxon>
        <taxon>Metazoa</taxon>
        <taxon>Ecdysozoa</taxon>
        <taxon>Arthropoda</taxon>
        <taxon>Hexapoda</taxon>
        <taxon>Insecta</taxon>
        <taxon>Pterygota</taxon>
        <taxon>Neoptera</taxon>
        <taxon>Polyneoptera</taxon>
        <taxon>Dictyoptera</taxon>
        <taxon>Blattodea</taxon>
        <taxon>Blaberoidea</taxon>
        <taxon>Blaberidae</taxon>
        <taxon>Diplopterinae</taxon>
        <taxon>Diploptera</taxon>
    </lineage>
</organism>
<dbReference type="AlphaFoldDB" id="A0AAD7ZTZ4"/>
<dbReference type="SUPFAM" id="SSF81383">
    <property type="entry name" value="F-box domain"/>
    <property type="match status" value="1"/>
</dbReference>
<dbReference type="InterPro" id="IPR036047">
    <property type="entry name" value="F-box-like_dom_sf"/>
</dbReference>
<dbReference type="Gene3D" id="3.80.10.10">
    <property type="entry name" value="Ribonuclease Inhibitor"/>
    <property type="match status" value="1"/>
</dbReference>
<evidence type="ECO:0000313" key="3">
    <source>
        <dbReference type="Proteomes" id="UP001233999"/>
    </source>
</evidence>
<sequence length="252" mass="28456">MGNAMLSLMEKVVPSHASSKKSSLVTKRVISINEFPDEILLKILSHLTAEELCLVIADVCERWNAVAKDVVLWKNLTYTCDRVSRFTSALKVLERAPNLKSFVIRFREDAVQLLEFLFGKCDGIKRLEIYYCYLGVSNMCVLDKIVAFYPELEELGLVGCFELTSSIGSTISQLRKLRRLNLSDCTDLSGCSIKQIVENCTRLEELCLQGINGICDKDVIHIIRKVGPQLTTLKLDGINIRDNSFCYLHHCT</sequence>
<dbReference type="PANTHER" id="PTHR38926">
    <property type="entry name" value="F-BOX DOMAIN CONTAINING PROTEIN, EXPRESSED"/>
    <property type="match status" value="1"/>
</dbReference>
<dbReference type="SUPFAM" id="SSF52047">
    <property type="entry name" value="RNI-like"/>
    <property type="match status" value="1"/>
</dbReference>
<dbReference type="SMART" id="SM00256">
    <property type="entry name" value="FBOX"/>
    <property type="match status" value="1"/>
</dbReference>
<dbReference type="InterPro" id="IPR032675">
    <property type="entry name" value="LRR_dom_sf"/>
</dbReference>
<feature type="non-terminal residue" evidence="2">
    <location>
        <position position="1"/>
    </location>
</feature>
<evidence type="ECO:0000313" key="2">
    <source>
        <dbReference type="EMBL" id="KAJ9586672.1"/>
    </source>
</evidence>
<dbReference type="InterPro" id="IPR001810">
    <property type="entry name" value="F-box_dom"/>
</dbReference>
<proteinExistence type="predicted"/>
<dbReference type="PANTHER" id="PTHR38926:SF72">
    <property type="entry name" value="IM:7136021-RELATED"/>
    <property type="match status" value="1"/>
</dbReference>
<comment type="caution">
    <text evidence="2">The sequence shown here is derived from an EMBL/GenBank/DDBJ whole genome shotgun (WGS) entry which is preliminary data.</text>
</comment>
<reference evidence="2" key="1">
    <citation type="journal article" date="2023" name="IScience">
        <title>Live-bearing cockroach genome reveals convergent evolutionary mechanisms linked to viviparity in insects and beyond.</title>
        <authorList>
            <person name="Fouks B."/>
            <person name="Harrison M.C."/>
            <person name="Mikhailova A.A."/>
            <person name="Marchal E."/>
            <person name="English S."/>
            <person name="Carruthers M."/>
            <person name="Jennings E.C."/>
            <person name="Chiamaka E.L."/>
            <person name="Frigard R.A."/>
            <person name="Pippel M."/>
            <person name="Attardo G.M."/>
            <person name="Benoit J.B."/>
            <person name="Bornberg-Bauer E."/>
            <person name="Tobe S.S."/>
        </authorList>
    </citation>
    <scope>NUCLEOTIDE SEQUENCE</scope>
    <source>
        <strain evidence="2">Stay&amp;Tobe</strain>
    </source>
</reference>